<proteinExistence type="inferred from homology"/>
<evidence type="ECO:0000256" key="6">
    <source>
        <dbReference type="ARBA" id="ARBA00023004"/>
    </source>
</evidence>
<evidence type="ECO:0000256" key="2">
    <source>
        <dbReference type="ARBA" id="ARBA00010617"/>
    </source>
</evidence>
<keyword evidence="7" id="KW-0503">Monooxygenase</keyword>
<dbReference type="SUPFAM" id="SSF48264">
    <property type="entry name" value="Cytochrome P450"/>
    <property type="match status" value="1"/>
</dbReference>
<dbReference type="InterPro" id="IPR036396">
    <property type="entry name" value="Cyt_P450_sf"/>
</dbReference>
<keyword evidence="5" id="KW-0560">Oxidoreductase</keyword>
<dbReference type="Pfam" id="PF00067">
    <property type="entry name" value="p450"/>
    <property type="match status" value="1"/>
</dbReference>
<evidence type="ECO:0000256" key="3">
    <source>
        <dbReference type="ARBA" id="ARBA00022617"/>
    </source>
</evidence>
<dbReference type="Proteomes" id="UP001500740">
    <property type="component" value="Unassembled WGS sequence"/>
</dbReference>
<evidence type="ECO:0000313" key="9">
    <source>
        <dbReference type="Proteomes" id="UP001500740"/>
    </source>
</evidence>
<accession>A0ABN1A925</accession>
<keyword evidence="4" id="KW-0479">Metal-binding</keyword>
<protein>
    <submittedName>
        <fullName evidence="8">Cytochrome P450</fullName>
    </submittedName>
</protein>
<comment type="cofactor">
    <cofactor evidence="1">
        <name>heme</name>
        <dbReference type="ChEBI" id="CHEBI:30413"/>
    </cofactor>
</comment>
<dbReference type="PANTHER" id="PTHR24286">
    <property type="entry name" value="CYTOCHROME P450 26"/>
    <property type="match status" value="1"/>
</dbReference>
<dbReference type="InterPro" id="IPR001128">
    <property type="entry name" value="Cyt_P450"/>
</dbReference>
<dbReference type="PRINTS" id="PR00463">
    <property type="entry name" value="EP450I"/>
</dbReference>
<evidence type="ECO:0000256" key="4">
    <source>
        <dbReference type="ARBA" id="ARBA00022723"/>
    </source>
</evidence>
<name>A0ABN1A925_9BACI</name>
<comment type="caution">
    <text evidence="8">The sequence shown here is derived from an EMBL/GenBank/DDBJ whole genome shotgun (WGS) entry which is preliminary data.</text>
</comment>
<evidence type="ECO:0000313" key="8">
    <source>
        <dbReference type="EMBL" id="GAA0470718.1"/>
    </source>
</evidence>
<keyword evidence="9" id="KW-1185">Reference proteome</keyword>
<keyword evidence="6" id="KW-0408">Iron</keyword>
<gene>
    <name evidence="8" type="ORF">GCM10008935_28280</name>
</gene>
<dbReference type="Gene3D" id="1.10.630.10">
    <property type="entry name" value="Cytochrome P450"/>
    <property type="match status" value="1"/>
</dbReference>
<sequence>MKVKKPIPKTGGIDHTLTLIDQGFHFLPNRRKELGSDIFETRLMGKKTICMAGKEAAEMFYDNTIFKRKGAAPLPLKKSLLGQGGVHGLDGELHKQRKRMHLSLVTPERLEDMKNIAVNELDAKVKNWENKEQVVLFDELREILTRAGLKWVGVPVEENEVKDRTDELNKMVDSFGGSIARFRQGKRARDRHEKWLKEIIKDIRSGKIKPPAYTSAYIVSNHREPNGKLLDLQTAAVELNNTYRPLVAAAYFIIFGALAFHEYPETFKKMQEDQDSYSHMFSQEVRRFYPFAPAMAAKVKKSFYWQSYHFKKDQLVVLDLYGTNRHPDDWESPEEFIPERFKGWKGSPFSFIPQGGGDFHIGHRCGGEWLAVMVMRTFFKYLVGHMTYELPEQDLTFSLERMPTIPKSHFIIQNVKRTKDSVEELEQHVQSRPVI</sequence>
<organism evidence="8 9">
    <name type="scientific">Alkalibacillus silvisoli</name>
    <dbReference type="NCBI Taxonomy" id="392823"/>
    <lineage>
        <taxon>Bacteria</taxon>
        <taxon>Bacillati</taxon>
        <taxon>Bacillota</taxon>
        <taxon>Bacilli</taxon>
        <taxon>Bacillales</taxon>
        <taxon>Bacillaceae</taxon>
        <taxon>Alkalibacillus</taxon>
    </lineage>
</organism>
<evidence type="ECO:0000256" key="1">
    <source>
        <dbReference type="ARBA" id="ARBA00001971"/>
    </source>
</evidence>
<dbReference type="PANTHER" id="PTHR24286:SF24">
    <property type="entry name" value="LANOSTEROL 14-ALPHA DEMETHYLASE"/>
    <property type="match status" value="1"/>
</dbReference>
<dbReference type="EMBL" id="BAAACZ010000029">
    <property type="protein sequence ID" value="GAA0470718.1"/>
    <property type="molecule type" value="Genomic_DNA"/>
</dbReference>
<comment type="similarity">
    <text evidence="2">Belongs to the cytochrome P450 family.</text>
</comment>
<dbReference type="RefSeq" id="WP_343784671.1">
    <property type="nucleotide sequence ID" value="NZ_BAAACZ010000029.1"/>
</dbReference>
<dbReference type="CDD" id="cd11067">
    <property type="entry name" value="CYP152"/>
    <property type="match status" value="1"/>
</dbReference>
<dbReference type="InterPro" id="IPR002401">
    <property type="entry name" value="Cyt_P450_E_grp-I"/>
</dbReference>
<reference evidence="8 9" key="1">
    <citation type="journal article" date="2019" name="Int. J. Syst. Evol. Microbiol.">
        <title>The Global Catalogue of Microorganisms (GCM) 10K type strain sequencing project: providing services to taxonomists for standard genome sequencing and annotation.</title>
        <authorList>
            <consortium name="The Broad Institute Genomics Platform"/>
            <consortium name="The Broad Institute Genome Sequencing Center for Infectious Disease"/>
            <person name="Wu L."/>
            <person name="Ma J."/>
        </authorList>
    </citation>
    <scope>NUCLEOTIDE SEQUENCE [LARGE SCALE GENOMIC DNA]</scope>
    <source>
        <strain evidence="8 9">JCM 14193</strain>
    </source>
</reference>
<evidence type="ECO:0000256" key="7">
    <source>
        <dbReference type="ARBA" id="ARBA00023033"/>
    </source>
</evidence>
<keyword evidence="3" id="KW-0349">Heme</keyword>
<evidence type="ECO:0000256" key="5">
    <source>
        <dbReference type="ARBA" id="ARBA00023002"/>
    </source>
</evidence>